<dbReference type="GO" id="GO:0005829">
    <property type="term" value="C:cytosol"/>
    <property type="evidence" value="ECO:0007669"/>
    <property type="project" value="TreeGrafter"/>
</dbReference>
<comment type="caution">
    <text evidence="3">The sequence shown here is derived from an EMBL/GenBank/DDBJ whole genome shotgun (WGS) entry which is preliminary data.</text>
</comment>
<feature type="domain" description="SEP" evidence="2">
    <location>
        <begin position="173"/>
        <end position="238"/>
    </location>
</feature>
<dbReference type="RefSeq" id="XP_007873499.1">
    <property type="nucleotide sequence ID" value="XM_007875308.1"/>
</dbReference>
<dbReference type="SMART" id="SM00166">
    <property type="entry name" value="UBX"/>
    <property type="match status" value="1"/>
</dbReference>
<dbReference type="GO" id="GO:0005634">
    <property type="term" value="C:nucleus"/>
    <property type="evidence" value="ECO:0007669"/>
    <property type="project" value="TreeGrafter"/>
</dbReference>
<dbReference type="InterPro" id="IPR029071">
    <property type="entry name" value="Ubiquitin-like_domsf"/>
</dbReference>
<dbReference type="SUPFAM" id="SSF102848">
    <property type="entry name" value="NSFL1 (p97 ATPase) cofactor p47, SEP domain"/>
    <property type="match status" value="1"/>
</dbReference>
<evidence type="ECO:0008006" key="5">
    <source>
        <dbReference type="Google" id="ProtNLM"/>
    </source>
</evidence>
<dbReference type="GO" id="GO:0031468">
    <property type="term" value="P:nuclear membrane reassembly"/>
    <property type="evidence" value="ECO:0007669"/>
    <property type="project" value="TreeGrafter"/>
</dbReference>
<dbReference type="OrthoDB" id="25887at2759"/>
<dbReference type="GO" id="GO:0043130">
    <property type="term" value="F:ubiquitin binding"/>
    <property type="evidence" value="ECO:0007669"/>
    <property type="project" value="TreeGrafter"/>
</dbReference>
<dbReference type="SUPFAM" id="SSF46934">
    <property type="entry name" value="UBA-like"/>
    <property type="match status" value="1"/>
</dbReference>
<dbReference type="OMA" id="REVLHCN"/>
<evidence type="ECO:0000259" key="1">
    <source>
        <dbReference type="PROSITE" id="PS50033"/>
    </source>
</evidence>
<dbReference type="CDD" id="cd01770">
    <property type="entry name" value="UBX_UBXN2"/>
    <property type="match status" value="1"/>
</dbReference>
<evidence type="ECO:0000259" key="2">
    <source>
        <dbReference type="PROSITE" id="PS51399"/>
    </source>
</evidence>
<dbReference type="Gene3D" id="3.10.20.90">
    <property type="entry name" value="Phosphatidylinositol 3-kinase Catalytic Subunit, Chain A, domain 1"/>
    <property type="match status" value="1"/>
</dbReference>
<feature type="domain" description="UBX" evidence="1">
    <location>
        <begin position="287"/>
        <end position="364"/>
    </location>
</feature>
<dbReference type="AlphaFoldDB" id="M7PIM5"/>
<dbReference type="PROSITE" id="PS51399">
    <property type="entry name" value="SEP"/>
    <property type="match status" value="1"/>
</dbReference>
<keyword evidence="4" id="KW-1185">Reference proteome</keyword>
<dbReference type="Pfam" id="PF08059">
    <property type="entry name" value="SEP"/>
    <property type="match status" value="1"/>
</dbReference>
<dbReference type="CDD" id="cd14273">
    <property type="entry name" value="UBA_TAP-C_like"/>
    <property type="match status" value="1"/>
</dbReference>
<proteinExistence type="predicted"/>
<dbReference type="VEuPathDB" id="FungiDB:PNEG_01550"/>
<dbReference type="SUPFAM" id="SSF54236">
    <property type="entry name" value="Ubiquitin-like"/>
    <property type="match status" value="1"/>
</dbReference>
<dbReference type="PANTHER" id="PTHR23333:SF20">
    <property type="entry name" value="NSFL1 COFACTOR P47"/>
    <property type="match status" value="1"/>
</dbReference>
<dbReference type="GO" id="GO:0007030">
    <property type="term" value="P:Golgi organization"/>
    <property type="evidence" value="ECO:0007669"/>
    <property type="project" value="TreeGrafter"/>
</dbReference>
<dbReference type="Gene3D" id="1.10.8.10">
    <property type="entry name" value="DNA helicase RuvA subunit, C-terminal domain"/>
    <property type="match status" value="1"/>
</dbReference>
<name>M7PIM5_PNEMU</name>
<organism evidence="3 4">
    <name type="scientific">Pneumocystis murina (strain B123)</name>
    <name type="common">Mouse pneumocystis pneumonia agent</name>
    <name type="synonym">Pneumocystis carinii f. sp. muris</name>
    <dbReference type="NCBI Taxonomy" id="1069680"/>
    <lineage>
        <taxon>Eukaryota</taxon>
        <taxon>Fungi</taxon>
        <taxon>Dikarya</taxon>
        <taxon>Ascomycota</taxon>
        <taxon>Taphrinomycotina</taxon>
        <taxon>Pneumocystomycetes</taxon>
        <taxon>Pneumocystaceae</taxon>
        <taxon>Pneumocystis</taxon>
    </lineage>
</organism>
<dbReference type="Pfam" id="PF14555">
    <property type="entry name" value="UBA_4"/>
    <property type="match status" value="1"/>
</dbReference>
<dbReference type="InterPro" id="IPR001012">
    <property type="entry name" value="UBX_dom"/>
</dbReference>
<dbReference type="InterPro" id="IPR036241">
    <property type="entry name" value="NSFL1C_SEP_dom_sf"/>
</dbReference>
<dbReference type="STRING" id="1069680.M7PIM5"/>
<sequence>MNLSQKDKEKMIEQVIEITNSTRENAVFLLESNEWNLSETVMNYLENYKNSDEKIHKKESHSNLEKKNNSNFKTLDDIYDKESDSEDEAQKNLYSGGEKSAVYIQHPEKDKSNIIKEILKKASKNSYREQDEPVPSSTVFKFSGTGYVLGGENEESRKIPDPTTLNVHLPPPKATRDLIFWKDGFTIDDGPLMRYDDPSNTENLQLINSGHAPLSLLNVEVGQEVDLRVQKMMDKEYKSSKKYVPFSGMGQRLGSPTPKIINSAPSKWPEDAKNGSRDIIYKHTVNEMSPTTTLQIRFGDGSKHTVRFNLTHTIGDIYDFMNANRITNDSRDYILQTIFPNKEYLNKSLTLKDAGLLNAVLVQKYI</sequence>
<dbReference type="PROSITE" id="PS50033">
    <property type="entry name" value="UBX"/>
    <property type="match status" value="1"/>
</dbReference>
<dbReference type="GO" id="GO:0061025">
    <property type="term" value="P:membrane fusion"/>
    <property type="evidence" value="ECO:0007669"/>
    <property type="project" value="TreeGrafter"/>
</dbReference>
<dbReference type="SMART" id="SM00553">
    <property type="entry name" value="SEP"/>
    <property type="match status" value="1"/>
</dbReference>
<dbReference type="HOGENOM" id="CLU_029402_4_1_1"/>
<dbReference type="PANTHER" id="PTHR23333">
    <property type="entry name" value="UBX DOMAIN CONTAINING PROTEIN"/>
    <property type="match status" value="1"/>
</dbReference>
<dbReference type="GO" id="GO:0000045">
    <property type="term" value="P:autophagosome assembly"/>
    <property type="evidence" value="ECO:0007669"/>
    <property type="project" value="TreeGrafter"/>
</dbReference>
<evidence type="ECO:0000313" key="4">
    <source>
        <dbReference type="Proteomes" id="UP000011958"/>
    </source>
</evidence>
<dbReference type="Gene3D" id="3.30.420.210">
    <property type="entry name" value="SEP domain"/>
    <property type="match status" value="1"/>
</dbReference>
<dbReference type="GeneID" id="19895245"/>
<dbReference type="GO" id="GO:0043161">
    <property type="term" value="P:proteasome-mediated ubiquitin-dependent protein catabolic process"/>
    <property type="evidence" value="ECO:0007669"/>
    <property type="project" value="TreeGrafter"/>
</dbReference>
<dbReference type="InterPro" id="IPR009060">
    <property type="entry name" value="UBA-like_sf"/>
</dbReference>
<reference evidence="4" key="1">
    <citation type="journal article" date="2016" name="Nat. Commun.">
        <title>Genome analysis of three Pneumocystis species reveals adaptation mechanisms to life exclusively in mammalian hosts.</title>
        <authorList>
            <person name="Ma L."/>
            <person name="Chen Z."/>
            <person name="Huang D.W."/>
            <person name="Kutty G."/>
            <person name="Ishihara M."/>
            <person name="Wang H."/>
            <person name="Abouelleil A."/>
            <person name="Bishop L."/>
            <person name="Davey E."/>
            <person name="Deng R."/>
            <person name="Deng X."/>
            <person name="Fan L."/>
            <person name="Fantoni G."/>
            <person name="Fitzgerald M."/>
            <person name="Gogineni E."/>
            <person name="Goldberg J.M."/>
            <person name="Handley G."/>
            <person name="Hu X."/>
            <person name="Huber C."/>
            <person name="Jiao X."/>
            <person name="Jones K."/>
            <person name="Levin J.Z."/>
            <person name="Liu Y."/>
            <person name="Macdonald P."/>
            <person name="Melnikov A."/>
            <person name="Raley C."/>
            <person name="Sassi M."/>
            <person name="Sherman B.T."/>
            <person name="Song X."/>
            <person name="Sykes S."/>
            <person name="Tran B."/>
            <person name="Walsh L."/>
            <person name="Xia Y."/>
            <person name="Yang J."/>
            <person name="Young S."/>
            <person name="Zeng Q."/>
            <person name="Zheng X."/>
            <person name="Stephens R."/>
            <person name="Nusbaum C."/>
            <person name="Birren B.W."/>
            <person name="Azadi P."/>
            <person name="Lempicki R.A."/>
            <person name="Cuomo C.A."/>
            <person name="Kovacs J.A."/>
        </authorList>
    </citation>
    <scope>NUCLEOTIDE SEQUENCE [LARGE SCALE GENOMIC DNA]</scope>
    <source>
        <strain evidence="4">B123</strain>
    </source>
</reference>
<dbReference type="InterPro" id="IPR012989">
    <property type="entry name" value="SEP_domain"/>
</dbReference>
<dbReference type="Proteomes" id="UP000011958">
    <property type="component" value="Unassembled WGS sequence"/>
</dbReference>
<gene>
    <name evidence="3" type="ORF">PNEG_01550</name>
</gene>
<accession>M7PIM5</accession>
<dbReference type="FunFam" id="3.30.420.210:FF:000002">
    <property type="entry name" value="UBX domain-containing protein 1"/>
    <property type="match status" value="1"/>
</dbReference>
<dbReference type="EMBL" id="AFWA02000004">
    <property type="protein sequence ID" value="EMR10289.1"/>
    <property type="molecule type" value="Genomic_DNA"/>
</dbReference>
<protein>
    <recommendedName>
        <fullName evidence="5">UBX domain-containing protein</fullName>
    </recommendedName>
</protein>
<dbReference type="eggNOG" id="KOG2086">
    <property type="taxonomic scope" value="Eukaryota"/>
</dbReference>
<evidence type="ECO:0000313" key="3">
    <source>
        <dbReference type="EMBL" id="EMR10289.1"/>
    </source>
</evidence>
<dbReference type="Pfam" id="PF00789">
    <property type="entry name" value="UBX"/>
    <property type="match status" value="1"/>
</dbReference>